<dbReference type="CDD" id="cd07518">
    <property type="entry name" value="HAD_YbiV-Like"/>
    <property type="match status" value="1"/>
</dbReference>
<proteinExistence type="predicted"/>
<dbReference type="Gene3D" id="3.40.50.1000">
    <property type="entry name" value="HAD superfamily/HAD-like"/>
    <property type="match status" value="1"/>
</dbReference>
<accession>I7J3N1</accession>
<dbReference type="SFLD" id="SFLDG01140">
    <property type="entry name" value="C2.B:_Phosphomannomutase_and_P"/>
    <property type="match status" value="1"/>
</dbReference>
<reference evidence="1 2" key="1">
    <citation type="submission" date="2012-06" db="EMBL/GenBank/DDBJ databases">
        <title>Draft genome sequence of Lactobacillus gigeriorum CRBIP 24.85T, isolated from chicken crop.</title>
        <authorList>
            <person name="Cousin S."/>
            <person name="Ma L."/>
            <person name="Creno S."/>
            <person name="Clermont D."/>
            <person name="Loux V."/>
            <person name="Bizet C."/>
            <person name="Bouchier C."/>
        </authorList>
    </citation>
    <scope>NUCLEOTIDE SEQUENCE [LARGE SCALE GENOMIC DNA]</scope>
    <source>
        <strain evidence="2">CRBIP 24.85T</strain>
    </source>
</reference>
<evidence type="ECO:0000313" key="2">
    <source>
        <dbReference type="Proteomes" id="UP000009326"/>
    </source>
</evidence>
<gene>
    <name evidence="1" type="ORF">BN52_00715</name>
</gene>
<organism evidence="1 2">
    <name type="scientific">Lactobacillus gigeriorum DSM 23908 = CRBIP 24.85</name>
    <dbReference type="NCBI Taxonomy" id="1423751"/>
    <lineage>
        <taxon>Bacteria</taxon>
        <taxon>Bacillati</taxon>
        <taxon>Bacillota</taxon>
        <taxon>Bacilli</taxon>
        <taxon>Lactobacillales</taxon>
        <taxon>Lactobacillaceae</taxon>
        <taxon>Lactobacillus</taxon>
    </lineage>
</organism>
<dbReference type="InterPro" id="IPR023214">
    <property type="entry name" value="HAD_sf"/>
</dbReference>
<dbReference type="GO" id="GO:0050308">
    <property type="term" value="F:sugar-phosphatase activity"/>
    <property type="evidence" value="ECO:0007669"/>
    <property type="project" value="UniProtKB-EC"/>
</dbReference>
<dbReference type="RefSeq" id="WP_008474176.1">
    <property type="nucleotide sequence ID" value="NZ_AYZO01000002.1"/>
</dbReference>
<dbReference type="EMBL" id="CAKC01000093">
    <property type="protein sequence ID" value="CCI87837.1"/>
    <property type="molecule type" value="Genomic_DNA"/>
</dbReference>
<dbReference type="SFLD" id="SFLDS00003">
    <property type="entry name" value="Haloacid_Dehalogenase"/>
    <property type="match status" value="1"/>
</dbReference>
<dbReference type="SUPFAM" id="SSF56784">
    <property type="entry name" value="HAD-like"/>
    <property type="match status" value="1"/>
</dbReference>
<dbReference type="OrthoDB" id="9814970at2"/>
<comment type="caution">
    <text evidence="1">The sequence shown here is derived from an EMBL/GenBank/DDBJ whole genome shotgun (WGS) entry which is preliminary data.</text>
</comment>
<name>I7J3N1_9LACO</name>
<dbReference type="NCBIfam" id="TIGR01484">
    <property type="entry name" value="HAD-SF-IIB"/>
    <property type="match status" value="1"/>
</dbReference>
<evidence type="ECO:0000313" key="1">
    <source>
        <dbReference type="EMBL" id="CCI87837.1"/>
    </source>
</evidence>
<dbReference type="PANTHER" id="PTHR10000:SF53">
    <property type="entry name" value="5-AMINO-6-(5-PHOSPHO-D-RIBITYLAMINO)URACIL PHOSPHATASE YBJI-RELATED"/>
    <property type="match status" value="1"/>
</dbReference>
<dbReference type="InterPro" id="IPR006379">
    <property type="entry name" value="HAD-SF_hydro_IIB"/>
</dbReference>
<dbReference type="Gene3D" id="3.30.1240.10">
    <property type="match status" value="1"/>
</dbReference>
<dbReference type="AlphaFoldDB" id="I7J3N1"/>
<dbReference type="Proteomes" id="UP000009326">
    <property type="component" value="Unassembled WGS sequence"/>
</dbReference>
<dbReference type="EC" id="3.1.3.23" evidence="1"/>
<dbReference type="NCBIfam" id="TIGR00099">
    <property type="entry name" value="Cof-subfamily"/>
    <property type="match status" value="1"/>
</dbReference>
<dbReference type="PANTHER" id="PTHR10000">
    <property type="entry name" value="PHOSPHOSERINE PHOSPHATASE"/>
    <property type="match status" value="1"/>
</dbReference>
<dbReference type="InterPro" id="IPR036412">
    <property type="entry name" value="HAD-like_sf"/>
</dbReference>
<dbReference type="Pfam" id="PF08282">
    <property type="entry name" value="Hydrolase_3"/>
    <property type="match status" value="1"/>
</dbReference>
<sequence length="266" mass="29853">MIKLIATDMDGTWLNDNKTYDQALFDQILEQVEKQDIKFVIASGNQYENLKTRFPKVVDKLYFIAENGALVAKGNQILHVNHISDEEFRTMIQITEEIKNPVVVAGLRSAYVRTKDGAAYHKEMEKYFKHITVVNSFDEIKDDIFKISFDTNVNELAGLIQKIRQNYPQFEVVAGGQDSVDVQAKGMSKAVGLRYLSQSLNINPEEMVAFGDGENDNAMLEYVGLSYATSAALEGTRKIVDQVIGSSNDSAVQKEIIKLLNANQKD</sequence>
<dbReference type="GO" id="GO:0005829">
    <property type="term" value="C:cytosol"/>
    <property type="evidence" value="ECO:0007669"/>
    <property type="project" value="TreeGrafter"/>
</dbReference>
<keyword evidence="1" id="KW-0378">Hydrolase</keyword>
<dbReference type="STRING" id="1423751.FC38_GL000649"/>
<dbReference type="InterPro" id="IPR000150">
    <property type="entry name" value="Cof"/>
</dbReference>
<protein>
    <submittedName>
        <fullName evidence="1">Possible sugar-phosphatase</fullName>
        <ecNumber evidence="1">3.1.3.23</ecNumber>
    </submittedName>
</protein>
<dbReference type="GO" id="GO:0000287">
    <property type="term" value="F:magnesium ion binding"/>
    <property type="evidence" value="ECO:0007669"/>
    <property type="project" value="TreeGrafter"/>
</dbReference>